<dbReference type="AlphaFoldDB" id="B2JW80"/>
<dbReference type="EMBL" id="CP001045">
    <property type="protein sequence ID" value="ACC75207.1"/>
    <property type="molecule type" value="Genomic_DNA"/>
</dbReference>
<keyword evidence="2" id="KW-0378">Hydrolase</keyword>
<proteinExistence type="predicted"/>
<dbReference type="GO" id="GO:0003676">
    <property type="term" value="F:nucleic acid binding"/>
    <property type="evidence" value="ECO:0007669"/>
    <property type="project" value="InterPro"/>
</dbReference>
<feature type="domain" description="HNH" evidence="1">
    <location>
        <begin position="52"/>
        <end position="85"/>
    </location>
</feature>
<dbReference type="Pfam" id="PF01844">
    <property type="entry name" value="HNH"/>
    <property type="match status" value="1"/>
</dbReference>
<keyword evidence="2" id="KW-0255">Endonuclease</keyword>
<protein>
    <submittedName>
        <fullName evidence="2">HNH endonuclease</fullName>
    </submittedName>
</protein>
<geneLocation type="plasmid" evidence="2 3">
    <name>pBPHY01</name>
</geneLocation>
<reference evidence="3" key="1">
    <citation type="journal article" date="2014" name="Stand. Genomic Sci.">
        <title>Complete genome sequence of Burkholderia phymatum STM815(T), a broad host range and efficient nitrogen-fixing symbiont of Mimosa species.</title>
        <authorList>
            <person name="Moulin L."/>
            <person name="Klonowska A."/>
            <person name="Caroline B."/>
            <person name="Booth K."/>
            <person name="Vriezen J.A."/>
            <person name="Melkonian R."/>
            <person name="James E.K."/>
            <person name="Young J.P."/>
            <person name="Bena G."/>
            <person name="Hauser L."/>
            <person name="Land M."/>
            <person name="Kyrpides N."/>
            <person name="Bruce D."/>
            <person name="Chain P."/>
            <person name="Copeland A."/>
            <person name="Pitluck S."/>
            <person name="Woyke T."/>
            <person name="Lizotte-Waniewski M."/>
            <person name="Bristow J."/>
            <person name="Riley M."/>
        </authorList>
    </citation>
    <scope>NUCLEOTIDE SEQUENCE [LARGE SCALE GENOMIC DNA]</scope>
    <source>
        <strain evidence="3">DSM 17167 / CIP 108236 / LMG 21445 / STM815</strain>
        <plasmid evidence="3">Plasmid pBPHY01</plasmid>
    </source>
</reference>
<accession>B2JW80</accession>
<dbReference type="Gene3D" id="1.10.30.50">
    <property type="match status" value="1"/>
</dbReference>
<keyword evidence="3" id="KW-1185">Reference proteome</keyword>
<dbReference type="GO" id="GO:0008270">
    <property type="term" value="F:zinc ion binding"/>
    <property type="evidence" value="ECO:0007669"/>
    <property type="project" value="InterPro"/>
</dbReference>
<name>B2JW80_PARP8</name>
<evidence type="ECO:0000313" key="2">
    <source>
        <dbReference type="EMBL" id="ACC75207.1"/>
    </source>
</evidence>
<dbReference type="OrthoDB" id="9802901at2"/>
<dbReference type="KEGG" id="bph:Bphy_6155"/>
<dbReference type="RefSeq" id="WP_012405366.1">
    <property type="nucleotide sequence ID" value="NC_010625.1"/>
</dbReference>
<evidence type="ECO:0000259" key="1">
    <source>
        <dbReference type="Pfam" id="PF01844"/>
    </source>
</evidence>
<dbReference type="InterPro" id="IPR002711">
    <property type="entry name" value="HNH"/>
</dbReference>
<dbReference type="Proteomes" id="UP000001192">
    <property type="component" value="Plasmid pBPHY01"/>
</dbReference>
<organism evidence="2 3">
    <name type="scientific">Paraburkholderia phymatum (strain DSM 17167 / CIP 108236 / LMG 21445 / STM815)</name>
    <name type="common">Burkholderia phymatum</name>
    <dbReference type="NCBI Taxonomy" id="391038"/>
    <lineage>
        <taxon>Bacteria</taxon>
        <taxon>Pseudomonadati</taxon>
        <taxon>Pseudomonadota</taxon>
        <taxon>Betaproteobacteria</taxon>
        <taxon>Burkholderiales</taxon>
        <taxon>Burkholderiaceae</taxon>
        <taxon>Paraburkholderia</taxon>
    </lineage>
</organism>
<evidence type="ECO:0000313" key="3">
    <source>
        <dbReference type="Proteomes" id="UP000001192"/>
    </source>
</evidence>
<dbReference type="GO" id="GO:0004519">
    <property type="term" value="F:endonuclease activity"/>
    <property type="evidence" value="ECO:0007669"/>
    <property type="project" value="UniProtKB-KW"/>
</dbReference>
<keyword evidence="2" id="KW-0614">Plasmid</keyword>
<keyword evidence="2" id="KW-0540">Nuclease</keyword>
<dbReference type="HOGENOM" id="CLU_145479_0_0_4"/>
<sequence>MSSSSARIRTRAFIRQSGRCYYCRCLMWNDIIGLTAMAKNFALPLRQVRYLQCTAEHLNPRMNGGSNSHRNIVAACRTCNARRHRAKAPRDPISHQRHVQNRMRRKKWHPAWVYESAICAVQGNCF</sequence>
<gene>
    <name evidence="2" type="ordered locus">Bphy_6155</name>
</gene>